<keyword evidence="6" id="KW-1185">Reference proteome</keyword>
<keyword evidence="2 4" id="KW-0732">Signal</keyword>
<dbReference type="SUPFAM" id="SSF53850">
    <property type="entry name" value="Periplasmic binding protein-like II"/>
    <property type="match status" value="1"/>
</dbReference>
<dbReference type="PANTHER" id="PTHR33376:SF5">
    <property type="entry name" value="EXTRACYTOPLASMIC SOLUTE RECEPTOR PROTEIN"/>
    <property type="match status" value="1"/>
</dbReference>
<evidence type="ECO:0000256" key="4">
    <source>
        <dbReference type="SAM" id="SignalP"/>
    </source>
</evidence>
<dbReference type="EMBL" id="BMLF01000001">
    <property type="protein sequence ID" value="GGL95064.1"/>
    <property type="molecule type" value="Genomic_DNA"/>
</dbReference>
<reference evidence="5" key="2">
    <citation type="submission" date="2020-09" db="EMBL/GenBank/DDBJ databases">
        <authorList>
            <person name="Sun Q."/>
            <person name="Zhou Y."/>
        </authorList>
    </citation>
    <scope>NUCLEOTIDE SEQUENCE</scope>
    <source>
        <strain evidence="5">CGMCC 1.6293</strain>
    </source>
</reference>
<dbReference type="Proteomes" id="UP000649829">
    <property type="component" value="Unassembled WGS sequence"/>
</dbReference>
<dbReference type="CDD" id="cd13666">
    <property type="entry name" value="PBP2_TRAP_DctP_like_1"/>
    <property type="match status" value="1"/>
</dbReference>
<sequence>MTIRKTSAAALAALSLTATPGLALEMTYGAYTSPTHTTNVNGIQPTQERITEATNGEITFETFAGGAMGGPKELLGNVGNGILDSASVVDIYVKSSLPVSSMISSMLAIGDDPKVMAAAVNEFHHLNCPQCKEELEENNVVGLSWSATGAYHVICKEPIKTLADLQGRKIRATSGIGVAMQEIGAAPVSITTAEMYEAMQRGQIDCAVGATAWLDTYNLKDFAKGVWSNALGSYFGTMNWAINQDVWNELTDDQRQAFKDNMAQAVADIMWAYVDDNETAMEWLKENGGTVEESDQAFKDAWAEQQAKAYDTALAAAEADGIENAEELLNTFKGLVEKWTARMEEIGDDKAAYQQALQDEIFSKI</sequence>
<dbReference type="GO" id="GO:0055085">
    <property type="term" value="P:transmembrane transport"/>
    <property type="evidence" value="ECO:0007669"/>
    <property type="project" value="InterPro"/>
</dbReference>
<comment type="subcellular location">
    <subcellularLocation>
        <location evidence="1">Periplasm</location>
    </subcellularLocation>
</comment>
<dbReference type="AlphaFoldDB" id="A0A917SR91"/>
<comment type="caution">
    <text evidence="5">The sequence shown here is derived from an EMBL/GenBank/DDBJ whole genome shotgun (WGS) entry which is preliminary data.</text>
</comment>
<keyword evidence="3" id="KW-0574">Periplasm</keyword>
<protein>
    <submittedName>
        <fullName evidence="5">C4-dicarboxylate ABC transporter</fullName>
    </submittedName>
</protein>
<dbReference type="Gene3D" id="3.40.190.170">
    <property type="entry name" value="Bacterial extracellular solute-binding protein, family 7"/>
    <property type="match status" value="1"/>
</dbReference>
<dbReference type="RefSeq" id="WP_028286453.1">
    <property type="nucleotide sequence ID" value="NZ_BMLF01000001.1"/>
</dbReference>
<dbReference type="Pfam" id="PF03480">
    <property type="entry name" value="DctP"/>
    <property type="match status" value="1"/>
</dbReference>
<organism evidence="5 6">
    <name type="scientific">Pseudooceanicola nanhaiensis</name>
    <dbReference type="NCBI Taxonomy" id="375761"/>
    <lineage>
        <taxon>Bacteria</taxon>
        <taxon>Pseudomonadati</taxon>
        <taxon>Pseudomonadota</taxon>
        <taxon>Alphaproteobacteria</taxon>
        <taxon>Rhodobacterales</taxon>
        <taxon>Paracoccaceae</taxon>
        <taxon>Pseudooceanicola</taxon>
    </lineage>
</organism>
<evidence type="ECO:0000256" key="1">
    <source>
        <dbReference type="ARBA" id="ARBA00004418"/>
    </source>
</evidence>
<proteinExistence type="predicted"/>
<evidence type="ECO:0000256" key="2">
    <source>
        <dbReference type="ARBA" id="ARBA00022729"/>
    </source>
</evidence>
<evidence type="ECO:0000256" key="3">
    <source>
        <dbReference type="ARBA" id="ARBA00022764"/>
    </source>
</evidence>
<dbReference type="NCBIfam" id="NF037995">
    <property type="entry name" value="TRAP_S1"/>
    <property type="match status" value="1"/>
</dbReference>
<accession>A0A917SR91</accession>
<dbReference type="PANTHER" id="PTHR33376">
    <property type="match status" value="1"/>
</dbReference>
<name>A0A917SR91_9RHOB</name>
<dbReference type="InterPro" id="IPR038404">
    <property type="entry name" value="TRAP_DctP_sf"/>
</dbReference>
<gene>
    <name evidence="5" type="ORF">GCM10011534_16590</name>
</gene>
<feature type="chain" id="PRO_5037158097" evidence="4">
    <location>
        <begin position="24"/>
        <end position="365"/>
    </location>
</feature>
<evidence type="ECO:0000313" key="6">
    <source>
        <dbReference type="Proteomes" id="UP000649829"/>
    </source>
</evidence>
<reference evidence="5" key="1">
    <citation type="journal article" date="2014" name="Int. J. Syst. Evol. Microbiol.">
        <title>Complete genome sequence of Corynebacterium casei LMG S-19264T (=DSM 44701T), isolated from a smear-ripened cheese.</title>
        <authorList>
            <consortium name="US DOE Joint Genome Institute (JGI-PGF)"/>
            <person name="Walter F."/>
            <person name="Albersmeier A."/>
            <person name="Kalinowski J."/>
            <person name="Ruckert C."/>
        </authorList>
    </citation>
    <scope>NUCLEOTIDE SEQUENCE</scope>
    <source>
        <strain evidence="5">CGMCC 1.6293</strain>
    </source>
</reference>
<dbReference type="GO" id="GO:0042597">
    <property type="term" value="C:periplasmic space"/>
    <property type="evidence" value="ECO:0007669"/>
    <property type="project" value="UniProtKB-SubCell"/>
</dbReference>
<dbReference type="InterPro" id="IPR018389">
    <property type="entry name" value="DctP_fam"/>
</dbReference>
<feature type="signal peptide" evidence="4">
    <location>
        <begin position="1"/>
        <end position="23"/>
    </location>
</feature>
<evidence type="ECO:0000313" key="5">
    <source>
        <dbReference type="EMBL" id="GGL95064.1"/>
    </source>
</evidence>